<protein>
    <submittedName>
        <fullName evidence="2">Uncharacterized protein</fullName>
    </submittedName>
</protein>
<organism evidence="2 3">
    <name type="scientific">Deinococcus hopiensis KR-140</name>
    <dbReference type="NCBI Taxonomy" id="695939"/>
    <lineage>
        <taxon>Bacteria</taxon>
        <taxon>Thermotogati</taxon>
        <taxon>Deinococcota</taxon>
        <taxon>Deinococci</taxon>
        <taxon>Deinococcales</taxon>
        <taxon>Deinococcaceae</taxon>
        <taxon>Deinococcus</taxon>
    </lineage>
</organism>
<evidence type="ECO:0000313" key="2">
    <source>
        <dbReference type="EMBL" id="SMB95532.1"/>
    </source>
</evidence>
<evidence type="ECO:0000313" key="3">
    <source>
        <dbReference type="Proteomes" id="UP000192582"/>
    </source>
</evidence>
<gene>
    <name evidence="2" type="ORF">SAMN00790413_02879</name>
</gene>
<dbReference type="EMBL" id="FWWU01000009">
    <property type="protein sequence ID" value="SMB95532.1"/>
    <property type="molecule type" value="Genomic_DNA"/>
</dbReference>
<proteinExistence type="predicted"/>
<dbReference type="AlphaFoldDB" id="A0A1W1VQ74"/>
<dbReference type="Proteomes" id="UP000192582">
    <property type="component" value="Unassembled WGS sequence"/>
</dbReference>
<feature type="compositionally biased region" description="Pro residues" evidence="1">
    <location>
        <begin position="54"/>
        <end position="64"/>
    </location>
</feature>
<feature type="region of interest" description="Disordered" evidence="1">
    <location>
        <begin position="45"/>
        <end position="64"/>
    </location>
</feature>
<reference evidence="2 3" key="1">
    <citation type="submission" date="2017-04" db="EMBL/GenBank/DDBJ databases">
        <authorList>
            <person name="Afonso C.L."/>
            <person name="Miller P.J."/>
            <person name="Scott M.A."/>
            <person name="Spackman E."/>
            <person name="Goraichik I."/>
            <person name="Dimitrov K.M."/>
            <person name="Suarez D.L."/>
            <person name="Swayne D.E."/>
        </authorList>
    </citation>
    <scope>NUCLEOTIDE SEQUENCE [LARGE SCALE GENOMIC DNA]</scope>
    <source>
        <strain evidence="2 3">KR-140</strain>
    </source>
</reference>
<sequence length="64" mass="6603">MFSETRHQAALDRHAALLMRATTERTLQGLRPGSAVAAGRDVAGRAVHAASAGPDPPSPEGRGT</sequence>
<accession>A0A1W1VQ74</accession>
<dbReference type="RefSeq" id="WP_084050102.1">
    <property type="nucleotide sequence ID" value="NZ_FWWU01000009.1"/>
</dbReference>
<keyword evidence="3" id="KW-1185">Reference proteome</keyword>
<evidence type="ECO:0000256" key="1">
    <source>
        <dbReference type="SAM" id="MobiDB-lite"/>
    </source>
</evidence>
<name>A0A1W1VQ74_9DEIO</name>